<organism evidence="4 5">
    <name type="scientific">Cyanidioschyzon merolae (strain NIES-3377 / 10D)</name>
    <name type="common">Unicellular red alga</name>
    <dbReference type="NCBI Taxonomy" id="280699"/>
    <lineage>
        <taxon>Eukaryota</taxon>
        <taxon>Rhodophyta</taxon>
        <taxon>Bangiophyceae</taxon>
        <taxon>Cyanidiales</taxon>
        <taxon>Cyanidiaceae</taxon>
        <taxon>Cyanidioschyzon</taxon>
    </lineage>
</organism>
<protein>
    <submittedName>
        <fullName evidence="4">Uncharacterized protein</fullName>
    </submittedName>
</protein>
<gene>
    <name evidence="4" type="ORF">CYME_CML171C</name>
</gene>
<dbReference type="PANTHER" id="PTHR19854">
    <property type="entry name" value="TRANSDUCIN BETA-LIKE 3"/>
    <property type="match status" value="1"/>
</dbReference>
<name>M1VDE6_CYAM1</name>
<keyword evidence="2" id="KW-0677">Repeat</keyword>
<reference evidence="4 5" key="1">
    <citation type="journal article" date="2004" name="Nature">
        <title>Genome sequence of the ultrasmall unicellular red alga Cyanidioschyzon merolae 10D.</title>
        <authorList>
            <person name="Matsuzaki M."/>
            <person name="Misumi O."/>
            <person name="Shin-i T."/>
            <person name="Maruyama S."/>
            <person name="Takahara M."/>
            <person name="Miyagishima S."/>
            <person name="Mori T."/>
            <person name="Nishida K."/>
            <person name="Yagisawa F."/>
            <person name="Nishida K."/>
            <person name="Yoshida Y."/>
            <person name="Nishimura Y."/>
            <person name="Nakao S."/>
            <person name="Kobayashi T."/>
            <person name="Momoyama Y."/>
            <person name="Higashiyama T."/>
            <person name="Minoda A."/>
            <person name="Sano M."/>
            <person name="Nomoto H."/>
            <person name="Oishi K."/>
            <person name="Hayashi H."/>
            <person name="Ohta F."/>
            <person name="Nishizaka S."/>
            <person name="Haga S."/>
            <person name="Miura S."/>
            <person name="Morishita T."/>
            <person name="Kabeya Y."/>
            <person name="Terasawa K."/>
            <person name="Suzuki Y."/>
            <person name="Ishii Y."/>
            <person name="Asakawa S."/>
            <person name="Takano H."/>
            <person name="Ohta N."/>
            <person name="Kuroiwa H."/>
            <person name="Tanaka K."/>
            <person name="Shimizu N."/>
            <person name="Sugano S."/>
            <person name="Sato N."/>
            <person name="Nozaki H."/>
            <person name="Ogasawara N."/>
            <person name="Kohara Y."/>
            <person name="Kuroiwa T."/>
        </authorList>
    </citation>
    <scope>NUCLEOTIDE SEQUENCE [LARGE SCALE GENOMIC DNA]</scope>
    <source>
        <strain evidence="4 5">10D</strain>
    </source>
</reference>
<dbReference type="Gene3D" id="2.130.10.10">
    <property type="entry name" value="YVTN repeat-like/Quinoprotein amine dehydrogenase"/>
    <property type="match status" value="2"/>
</dbReference>
<keyword evidence="5" id="KW-1185">Reference proteome</keyword>
<proteinExistence type="predicted"/>
<feature type="repeat" description="WD" evidence="3">
    <location>
        <begin position="358"/>
        <end position="399"/>
    </location>
</feature>
<dbReference type="SMART" id="SM00320">
    <property type="entry name" value="WD40"/>
    <property type="match status" value="5"/>
</dbReference>
<dbReference type="InterPro" id="IPR036322">
    <property type="entry name" value="WD40_repeat_dom_sf"/>
</dbReference>
<dbReference type="AlphaFoldDB" id="M1VDE6"/>
<dbReference type="EMBL" id="AP006494">
    <property type="protein sequence ID" value="BAM80772.1"/>
    <property type="molecule type" value="Genomic_DNA"/>
</dbReference>
<dbReference type="InterPro" id="IPR015943">
    <property type="entry name" value="WD40/YVTN_repeat-like_dom_sf"/>
</dbReference>
<reference evidence="4 5" key="2">
    <citation type="journal article" date="2007" name="BMC Biol.">
        <title>A 100%-complete sequence reveals unusually simple genomic features in the hot-spring red alga Cyanidioschyzon merolae.</title>
        <authorList>
            <person name="Nozaki H."/>
            <person name="Takano H."/>
            <person name="Misumi O."/>
            <person name="Terasawa K."/>
            <person name="Matsuzaki M."/>
            <person name="Maruyama S."/>
            <person name="Nishida K."/>
            <person name="Yagisawa F."/>
            <person name="Yoshida Y."/>
            <person name="Fujiwara T."/>
            <person name="Takio S."/>
            <person name="Tamura K."/>
            <person name="Chung S.J."/>
            <person name="Nakamura S."/>
            <person name="Kuroiwa H."/>
            <person name="Tanaka K."/>
            <person name="Sato N."/>
            <person name="Kuroiwa T."/>
        </authorList>
    </citation>
    <scope>NUCLEOTIDE SEQUENCE [LARGE SCALE GENOMIC DNA]</scope>
    <source>
        <strain evidence="4 5">10D</strain>
    </source>
</reference>
<dbReference type="HOGENOM" id="CLU_689581_0_0_1"/>
<dbReference type="STRING" id="280699.M1VDE6"/>
<dbReference type="KEGG" id="cme:CYME_CML171C"/>
<evidence type="ECO:0000313" key="4">
    <source>
        <dbReference type="EMBL" id="BAM80772.1"/>
    </source>
</evidence>
<dbReference type="Proteomes" id="UP000007014">
    <property type="component" value="Chromosome 12"/>
</dbReference>
<evidence type="ECO:0000256" key="2">
    <source>
        <dbReference type="ARBA" id="ARBA00022737"/>
    </source>
</evidence>
<dbReference type="GeneID" id="16994578"/>
<evidence type="ECO:0000256" key="3">
    <source>
        <dbReference type="PROSITE-ProRule" id="PRU00221"/>
    </source>
</evidence>
<dbReference type="Gramene" id="CML171CT">
    <property type="protein sequence ID" value="CML171CT"/>
    <property type="gene ID" value="CML171C"/>
</dbReference>
<dbReference type="PROSITE" id="PS50294">
    <property type="entry name" value="WD_REPEATS_REGION"/>
    <property type="match status" value="1"/>
</dbReference>
<evidence type="ECO:0000313" key="5">
    <source>
        <dbReference type="Proteomes" id="UP000007014"/>
    </source>
</evidence>
<dbReference type="OrthoDB" id="7668193at2759"/>
<dbReference type="InterPro" id="IPR001680">
    <property type="entry name" value="WD40_rpt"/>
</dbReference>
<dbReference type="OMA" id="YQRQSMQ"/>
<evidence type="ECO:0000256" key="1">
    <source>
        <dbReference type="ARBA" id="ARBA00022574"/>
    </source>
</evidence>
<dbReference type="PANTHER" id="PTHR19854:SF1">
    <property type="entry name" value="GUANINE NUCLEOTIDE-BINDING PROTEIN SUBUNIT BETA-LIKE PROTEIN 1"/>
    <property type="match status" value="1"/>
</dbReference>
<sequence>MGSTVSDSEPAPQAILRGHTSPVTALCLLGHSERALKSAKPRSGVWEDAPTINWPRIVVSGDSRGNLLVWDLDLEQVIANQKQSTEAPLLSIEAATDEPNLLITHSRDGCVRVIQMDQLSSSVADMRHAAGEMLEPFPMSRGRVLFRGEPHGFCRPGIIEFAASDRILIATSGGKNHESIYLWDARVSSEKPVGKLCREGTLEARRSSSTTAGGDGISALCLCMKALPAERTLLAGYEDNHMCAWDYRGRSDLPVAEVPVFRHAQPLLALDSIRPLAVDGSERFYTLATSGFHGQVAMMRYAPATACFETTAQLTVANAAISELAYRPSDTRILVGGCSDHGVRVLSAKSPYRKLALLRKHRGAVRCLRFADFGSVFATGADDSAIAIWTIYDTSFISNA</sequence>
<keyword evidence="1 3" id="KW-0853">WD repeat</keyword>
<dbReference type="SUPFAM" id="SSF50978">
    <property type="entry name" value="WD40 repeat-like"/>
    <property type="match status" value="1"/>
</dbReference>
<dbReference type="Pfam" id="PF00400">
    <property type="entry name" value="WD40"/>
    <property type="match status" value="1"/>
</dbReference>
<accession>M1VDE6</accession>
<dbReference type="RefSeq" id="XP_005536808.1">
    <property type="nucleotide sequence ID" value="XM_005536751.1"/>
</dbReference>
<dbReference type="PROSITE" id="PS50082">
    <property type="entry name" value="WD_REPEATS_2"/>
    <property type="match status" value="1"/>
</dbReference>